<feature type="transmembrane region" description="Helical" evidence="5">
    <location>
        <begin position="330"/>
        <end position="349"/>
    </location>
</feature>
<dbReference type="GO" id="GO:0016020">
    <property type="term" value="C:membrane"/>
    <property type="evidence" value="ECO:0007669"/>
    <property type="project" value="UniProtKB-SubCell"/>
</dbReference>
<accession>A0A6J6AIN3</accession>
<organism evidence="6">
    <name type="scientific">freshwater metagenome</name>
    <dbReference type="NCBI Taxonomy" id="449393"/>
    <lineage>
        <taxon>unclassified sequences</taxon>
        <taxon>metagenomes</taxon>
        <taxon>ecological metagenomes</taxon>
    </lineage>
</organism>
<dbReference type="Pfam" id="PF00146">
    <property type="entry name" value="NADHdh"/>
    <property type="match status" value="1"/>
</dbReference>
<dbReference type="PANTHER" id="PTHR11432:SF3">
    <property type="entry name" value="NADH-UBIQUINONE OXIDOREDUCTASE CHAIN 1"/>
    <property type="match status" value="1"/>
</dbReference>
<evidence type="ECO:0000256" key="1">
    <source>
        <dbReference type="ARBA" id="ARBA00004141"/>
    </source>
</evidence>
<feature type="transmembrane region" description="Helical" evidence="5">
    <location>
        <begin position="89"/>
        <end position="108"/>
    </location>
</feature>
<keyword evidence="3 5" id="KW-1133">Transmembrane helix</keyword>
<sequence length="353" mass="38801">MNLTTLLASDLPYWAQSLLRVLGGLVAVLLPAGTVVYLFLFKMMSFMQSRLGPMEAGPQGSMQLFAEVGKWLQKEDIYPARADKFIFKLAPLIVLASTFLLVVVVPFGPDALFTDFESGVFYALAVSSVSVLGILIAGWASANKYSLLGGLRAAGQLIAYELPMVLAVVGVVIQAGTMNLQQIVVAQNAGSMFGFSSLGNPYVLTQFVGFIVFMIAVQAELTQTPFDMPIAESELVSGYMTEYSGFRFLIFFIGEFATAGVFSMIASVLFLGGWAVPFSWFGWTSIDSIDNWMNVVGPLILFTKMLAVVFFIMWVRFSYPRFREDQLQKFAWKVLIPVSLANIMVTAILKVAF</sequence>
<evidence type="ECO:0000256" key="3">
    <source>
        <dbReference type="ARBA" id="ARBA00022989"/>
    </source>
</evidence>
<gene>
    <name evidence="6" type="ORF">UFOPK4179_01179</name>
</gene>
<dbReference type="InterPro" id="IPR001694">
    <property type="entry name" value="NADH_UbQ_OxRdtase_su1/FPO"/>
</dbReference>
<keyword evidence="4 5" id="KW-0472">Membrane</keyword>
<proteinExistence type="inferred from homology"/>
<feature type="transmembrane region" description="Helical" evidence="5">
    <location>
        <begin position="120"/>
        <end position="142"/>
    </location>
</feature>
<name>A0A6J6AIN3_9ZZZZ</name>
<keyword evidence="2 5" id="KW-0812">Transmembrane</keyword>
<evidence type="ECO:0000256" key="5">
    <source>
        <dbReference type="SAM" id="Phobius"/>
    </source>
</evidence>
<protein>
    <submittedName>
        <fullName evidence="6">Unannotated protein</fullName>
    </submittedName>
</protein>
<feature type="transmembrane region" description="Helical" evidence="5">
    <location>
        <begin position="20"/>
        <end position="40"/>
    </location>
</feature>
<reference evidence="6" key="1">
    <citation type="submission" date="2020-05" db="EMBL/GenBank/DDBJ databases">
        <authorList>
            <person name="Chiriac C."/>
            <person name="Salcher M."/>
            <person name="Ghai R."/>
            <person name="Kavagutti S V."/>
        </authorList>
    </citation>
    <scope>NUCLEOTIDE SEQUENCE</scope>
</reference>
<dbReference type="GO" id="GO:0003954">
    <property type="term" value="F:NADH dehydrogenase activity"/>
    <property type="evidence" value="ECO:0007669"/>
    <property type="project" value="TreeGrafter"/>
</dbReference>
<evidence type="ECO:0000313" key="6">
    <source>
        <dbReference type="EMBL" id="CAB4368378.1"/>
    </source>
</evidence>
<dbReference type="PANTHER" id="PTHR11432">
    <property type="entry name" value="NADH DEHYDROGENASE SUBUNIT 1"/>
    <property type="match status" value="1"/>
</dbReference>
<dbReference type="AlphaFoldDB" id="A0A6J6AIN3"/>
<dbReference type="GO" id="GO:0009060">
    <property type="term" value="P:aerobic respiration"/>
    <property type="evidence" value="ECO:0007669"/>
    <property type="project" value="TreeGrafter"/>
</dbReference>
<dbReference type="HAMAP" id="MF_01350">
    <property type="entry name" value="NDH1_NuoH"/>
    <property type="match status" value="1"/>
</dbReference>
<feature type="transmembrane region" description="Helical" evidence="5">
    <location>
        <begin position="154"/>
        <end position="173"/>
    </location>
</feature>
<evidence type="ECO:0000256" key="2">
    <source>
        <dbReference type="ARBA" id="ARBA00022692"/>
    </source>
</evidence>
<feature type="transmembrane region" description="Helical" evidence="5">
    <location>
        <begin position="202"/>
        <end position="221"/>
    </location>
</feature>
<feature type="transmembrane region" description="Helical" evidence="5">
    <location>
        <begin position="248"/>
        <end position="275"/>
    </location>
</feature>
<comment type="subcellular location">
    <subcellularLocation>
        <location evidence="1">Membrane</location>
        <topology evidence="1">Multi-pass membrane protein</topology>
    </subcellularLocation>
</comment>
<evidence type="ECO:0000256" key="4">
    <source>
        <dbReference type="ARBA" id="ARBA00023136"/>
    </source>
</evidence>
<feature type="transmembrane region" description="Helical" evidence="5">
    <location>
        <begin position="295"/>
        <end position="318"/>
    </location>
</feature>
<dbReference type="EMBL" id="CAETWZ010000139">
    <property type="protein sequence ID" value="CAB4368378.1"/>
    <property type="molecule type" value="Genomic_DNA"/>
</dbReference>